<sequence length="286" mass="30629">MESRSRAAEWEAIREQVKEWLHDERGSRRRQSSEHCHQAEGEEIACPAPMQTQQFPLMQWELSAQTDLAIDTALFPQQESAWWDGCLEAADVLDSNTALWSTERAGDPFAGTTTTALEHAAMCGMSNAAMNGMSSAAMNGMSSAGIYGFSDTVMNTVENMPTVMFHSTPANTYSALANTQSTSMCIDLPFGMLQDPGSSFADSPTLGLSDSTAVSLSNNTATSSSSWSTANGSISNEPLYSPDFPSLSAESVVVINTLSGDNVHGLMSSEELCSLLRDCEAGFDAI</sequence>
<name>A0A1Y2LHD8_EPING</name>
<dbReference type="EMBL" id="KZ107871">
    <property type="protein sequence ID" value="OSS43306.1"/>
    <property type="molecule type" value="Genomic_DNA"/>
</dbReference>
<evidence type="ECO:0000313" key="2">
    <source>
        <dbReference type="Proteomes" id="UP000193240"/>
    </source>
</evidence>
<protein>
    <submittedName>
        <fullName evidence="1">Uncharacterized protein</fullName>
    </submittedName>
</protein>
<gene>
    <name evidence="1" type="ORF">B5807_12052</name>
</gene>
<accession>A0A1Y2LHD8</accession>
<evidence type="ECO:0000313" key="1">
    <source>
        <dbReference type="EMBL" id="OSS43306.1"/>
    </source>
</evidence>
<proteinExistence type="predicted"/>
<dbReference type="Proteomes" id="UP000193240">
    <property type="component" value="Unassembled WGS sequence"/>
</dbReference>
<organism evidence="1 2">
    <name type="scientific">Epicoccum nigrum</name>
    <name type="common">Soil fungus</name>
    <name type="synonym">Epicoccum purpurascens</name>
    <dbReference type="NCBI Taxonomy" id="105696"/>
    <lineage>
        <taxon>Eukaryota</taxon>
        <taxon>Fungi</taxon>
        <taxon>Dikarya</taxon>
        <taxon>Ascomycota</taxon>
        <taxon>Pezizomycotina</taxon>
        <taxon>Dothideomycetes</taxon>
        <taxon>Pleosporomycetidae</taxon>
        <taxon>Pleosporales</taxon>
        <taxon>Pleosporineae</taxon>
        <taxon>Didymellaceae</taxon>
        <taxon>Epicoccum</taxon>
    </lineage>
</organism>
<reference evidence="1 2" key="1">
    <citation type="journal article" date="2017" name="Genome Announc.">
        <title>Genome sequence of the saprophytic ascomycete Epicoccum nigrum ICMP 19927 strain isolated from New Zealand.</title>
        <authorList>
            <person name="Fokin M."/>
            <person name="Fleetwood D."/>
            <person name="Weir B.S."/>
            <person name="Villas-Boas S.G."/>
        </authorList>
    </citation>
    <scope>NUCLEOTIDE SEQUENCE [LARGE SCALE GENOMIC DNA]</scope>
    <source>
        <strain evidence="1 2">ICMP 19927</strain>
    </source>
</reference>
<keyword evidence="2" id="KW-1185">Reference proteome</keyword>
<dbReference type="InParanoid" id="A0A1Y2LHD8"/>
<dbReference type="AlphaFoldDB" id="A0A1Y2LHD8"/>